<evidence type="ECO:0000256" key="3">
    <source>
        <dbReference type="ARBA" id="ARBA00004906"/>
    </source>
</evidence>
<dbReference type="Pfam" id="PF07707">
    <property type="entry name" value="BACK"/>
    <property type="match status" value="1"/>
</dbReference>
<dbReference type="FunFam" id="1.25.40.420:FF:000001">
    <property type="entry name" value="Kelch-like family member 12"/>
    <property type="match status" value="1"/>
</dbReference>
<reference evidence="12" key="3">
    <citation type="journal article" date="2014" name="Nature">
        <title>Elephant shark genome provides unique insights into gnathostome evolution.</title>
        <authorList>
            <consortium name="International Elephant Shark Genome Sequencing Consortium"/>
            <person name="Venkatesh B."/>
            <person name="Lee A.P."/>
            <person name="Ravi V."/>
            <person name="Maurya A.K."/>
            <person name="Lian M.M."/>
            <person name="Swann J.B."/>
            <person name="Ohta Y."/>
            <person name="Flajnik M.F."/>
            <person name="Sutoh Y."/>
            <person name="Kasahara M."/>
            <person name="Hoon S."/>
            <person name="Gangu V."/>
            <person name="Roy S.W."/>
            <person name="Irimia M."/>
            <person name="Korzh V."/>
            <person name="Kondrychyn I."/>
            <person name="Lim Z.W."/>
            <person name="Tay B.H."/>
            <person name="Tohari S."/>
            <person name="Kong K.W."/>
            <person name="Ho S."/>
            <person name="Lorente-Galdos B."/>
            <person name="Quilez J."/>
            <person name="Marques-Bonet T."/>
            <person name="Raney B.J."/>
            <person name="Ingham P.W."/>
            <person name="Tay A."/>
            <person name="Hillier L.W."/>
            <person name="Minx P."/>
            <person name="Boehm T."/>
            <person name="Wilson R.K."/>
            <person name="Brenner S."/>
            <person name="Warren W.C."/>
        </authorList>
    </citation>
    <scope>NUCLEOTIDE SEQUENCE [LARGE SCALE GENOMIC DNA]</scope>
</reference>
<keyword evidence="9" id="KW-0539">Nucleus</keyword>
<evidence type="ECO:0000256" key="7">
    <source>
        <dbReference type="ARBA" id="ARBA00022737"/>
    </source>
</evidence>
<evidence type="ECO:0000256" key="1">
    <source>
        <dbReference type="ARBA" id="ARBA00004123"/>
    </source>
</evidence>
<dbReference type="Gene3D" id="1.25.40.420">
    <property type="match status" value="1"/>
</dbReference>
<evidence type="ECO:0000313" key="11">
    <source>
        <dbReference type="Ensembl" id="ENSCMIP00000011373.1"/>
    </source>
</evidence>
<dbReference type="STRING" id="7868.ENSCMIP00000011373"/>
<accession>A0A4W3H3L5</accession>
<dbReference type="SMART" id="SM00875">
    <property type="entry name" value="BACK"/>
    <property type="match status" value="1"/>
</dbReference>
<dbReference type="InterPro" id="IPR000210">
    <property type="entry name" value="BTB/POZ_dom"/>
</dbReference>
<dbReference type="InterPro" id="IPR006652">
    <property type="entry name" value="Kelch_1"/>
</dbReference>
<keyword evidence="8" id="KW-0833">Ubl conjugation pathway</keyword>
<reference evidence="11" key="4">
    <citation type="submission" date="2025-08" db="UniProtKB">
        <authorList>
            <consortium name="Ensembl"/>
        </authorList>
    </citation>
    <scope>IDENTIFICATION</scope>
</reference>
<dbReference type="InterPro" id="IPR011333">
    <property type="entry name" value="SKP1/BTB/POZ_sf"/>
</dbReference>
<evidence type="ECO:0000256" key="8">
    <source>
        <dbReference type="ARBA" id="ARBA00022786"/>
    </source>
</evidence>
<evidence type="ECO:0000256" key="6">
    <source>
        <dbReference type="ARBA" id="ARBA00022490"/>
    </source>
</evidence>
<name>A0A4W3H3L5_CALMI</name>
<dbReference type="PRINTS" id="PR00501">
    <property type="entry name" value="KELCHREPEAT"/>
</dbReference>
<keyword evidence="7" id="KW-0677">Repeat</keyword>
<dbReference type="InterPro" id="IPR017096">
    <property type="entry name" value="BTB-kelch_protein"/>
</dbReference>
<reference evidence="11" key="5">
    <citation type="submission" date="2025-09" db="UniProtKB">
        <authorList>
            <consortium name="Ensembl"/>
        </authorList>
    </citation>
    <scope>IDENTIFICATION</scope>
</reference>
<dbReference type="GO" id="GO:0005634">
    <property type="term" value="C:nucleus"/>
    <property type="evidence" value="ECO:0007669"/>
    <property type="project" value="UniProtKB-SubCell"/>
</dbReference>
<dbReference type="PIRSF" id="PIRSF037037">
    <property type="entry name" value="Kelch-like_protein_gigaxonin"/>
    <property type="match status" value="1"/>
</dbReference>
<dbReference type="InterPro" id="IPR011705">
    <property type="entry name" value="BACK"/>
</dbReference>
<dbReference type="PANTHER" id="PTHR24412:SF174">
    <property type="entry name" value="KELCH-LIKE ECH-ASSOCIATED PROTEIN 1A"/>
    <property type="match status" value="1"/>
</dbReference>
<dbReference type="Ensembl" id="ENSCMIT00000011654.1">
    <property type="protein sequence ID" value="ENSCMIP00000011373.1"/>
    <property type="gene ID" value="ENSCMIG00000005917.1"/>
</dbReference>
<dbReference type="Proteomes" id="UP000314986">
    <property type="component" value="Unassembled WGS sequence"/>
</dbReference>
<evidence type="ECO:0000259" key="10">
    <source>
        <dbReference type="PROSITE" id="PS50097"/>
    </source>
</evidence>
<dbReference type="SMART" id="SM00612">
    <property type="entry name" value="Kelch"/>
    <property type="match status" value="6"/>
</dbReference>
<keyword evidence="6" id="KW-0963">Cytoplasm</keyword>
<sequence>MLCSKRGRPNASCNPPTIDVPALSGCRHLDCTVQGHPSQALEVMRELRNNKQLCDVTLRVTHEGKEQSFLAHRVVLASCSPVFKAMFTSNLRERHLAEVKVEGVCPRVMERLIEFAYTARISVSEPAVLHVLLASMMYQVEEVVKACCDFLVRNLNSSNAIGISNFAEQIGCTELHQRGKEYISMHFNEVTKENEFFNLTHCQLLDLVSQDSLNVLCESEVYKACTEWVRWDLASRDQYFHALLNAVQIYALPPRFLKLQLQECPIVNKSNTCRDFLARIFQEMALNKPLPPTKLRGNQLIYVAGGYLHNSLRWMEAFSPRTSQWIKLADLPEPRSGLGSCVVFGLFYAMGGRNNSKHLNVDSDALDCYNPMTNRWTQRSPMNVPRNRVGVGVIDSIIYAVGGSHGSSHHRTVEKYDPETNCWTFVAPMAVSRIGAGVAVWDGLLYVIGGFDGENRWQTVECYHPETDKWHFMAPMGSVRSGAGVASLDNYIYVVGGFDGTNQLQTVERYSIERDQWESVAPLKHSRSALGVTMYHGKIYALGGFSQEFLKSVECYDPESDQWTEVENMLSARSGMGVAVTMEPCPRNLSKSETDLPLNATLPTLC</sequence>
<gene>
    <name evidence="11" type="primary">keap1a</name>
</gene>
<protein>
    <submittedName>
        <fullName evidence="11">Kelch-like ECH-associated protein 1a</fullName>
    </submittedName>
</protein>
<dbReference type="FunFam" id="2.120.10.80:FF:000024">
    <property type="entry name" value="Kelch-like ECH-associated protein 1"/>
    <property type="match status" value="1"/>
</dbReference>
<dbReference type="SUPFAM" id="SSF54695">
    <property type="entry name" value="POZ domain"/>
    <property type="match status" value="1"/>
</dbReference>
<organism evidence="11 12">
    <name type="scientific">Callorhinchus milii</name>
    <name type="common">Ghost shark</name>
    <dbReference type="NCBI Taxonomy" id="7868"/>
    <lineage>
        <taxon>Eukaryota</taxon>
        <taxon>Metazoa</taxon>
        <taxon>Chordata</taxon>
        <taxon>Craniata</taxon>
        <taxon>Vertebrata</taxon>
        <taxon>Chondrichthyes</taxon>
        <taxon>Holocephali</taxon>
        <taxon>Chimaeriformes</taxon>
        <taxon>Callorhinchidae</taxon>
        <taxon>Callorhinchus</taxon>
    </lineage>
</organism>
<evidence type="ECO:0000256" key="2">
    <source>
        <dbReference type="ARBA" id="ARBA00004496"/>
    </source>
</evidence>
<dbReference type="OrthoDB" id="45365at2759"/>
<dbReference type="InterPro" id="IPR015915">
    <property type="entry name" value="Kelch-typ_b-propeller"/>
</dbReference>
<dbReference type="Pfam" id="PF24681">
    <property type="entry name" value="Kelch_KLHDC2_KLHL20_DRC7"/>
    <property type="match status" value="1"/>
</dbReference>
<dbReference type="GO" id="GO:0005737">
    <property type="term" value="C:cytoplasm"/>
    <property type="evidence" value="ECO:0007669"/>
    <property type="project" value="UniProtKB-SubCell"/>
</dbReference>
<comment type="pathway">
    <text evidence="3">Protein modification; protein ubiquitination.</text>
</comment>
<comment type="similarity">
    <text evidence="4">Belongs to the KEAP1 family.</text>
</comment>
<dbReference type="AlphaFoldDB" id="A0A4W3H3L5"/>
<dbReference type="OMA" id="FDGENRW"/>
<proteinExistence type="inferred from homology"/>
<dbReference type="Gene3D" id="2.120.10.80">
    <property type="entry name" value="Kelch-type beta propeller"/>
    <property type="match status" value="1"/>
</dbReference>
<keyword evidence="5" id="KW-0880">Kelch repeat</keyword>
<dbReference type="Gene3D" id="3.30.710.10">
    <property type="entry name" value="Potassium Channel Kv1.1, Chain A"/>
    <property type="match status" value="1"/>
</dbReference>
<dbReference type="CDD" id="cd18248">
    <property type="entry name" value="BTB_POZ_KLHL19_KEAP1"/>
    <property type="match status" value="1"/>
</dbReference>
<evidence type="ECO:0000256" key="5">
    <source>
        <dbReference type="ARBA" id="ARBA00022441"/>
    </source>
</evidence>
<dbReference type="InterPro" id="IPR030563">
    <property type="entry name" value="KEAP1_BTB_POZ_dom"/>
</dbReference>
<evidence type="ECO:0000256" key="4">
    <source>
        <dbReference type="ARBA" id="ARBA00005288"/>
    </source>
</evidence>
<dbReference type="PANTHER" id="PTHR24412">
    <property type="entry name" value="KELCH PROTEIN"/>
    <property type="match status" value="1"/>
</dbReference>
<keyword evidence="12" id="KW-1185">Reference proteome</keyword>
<evidence type="ECO:0000256" key="9">
    <source>
        <dbReference type="ARBA" id="ARBA00023242"/>
    </source>
</evidence>
<dbReference type="SMART" id="SM00225">
    <property type="entry name" value="BTB"/>
    <property type="match status" value="1"/>
</dbReference>
<reference evidence="12" key="1">
    <citation type="journal article" date="2006" name="Science">
        <title>Ancient noncoding elements conserved in the human genome.</title>
        <authorList>
            <person name="Venkatesh B."/>
            <person name="Kirkness E.F."/>
            <person name="Loh Y.H."/>
            <person name="Halpern A.L."/>
            <person name="Lee A.P."/>
            <person name="Johnson J."/>
            <person name="Dandona N."/>
            <person name="Viswanathan L.D."/>
            <person name="Tay A."/>
            <person name="Venter J.C."/>
            <person name="Strausberg R.L."/>
            <person name="Brenner S."/>
        </authorList>
    </citation>
    <scope>NUCLEOTIDE SEQUENCE [LARGE SCALE GENOMIC DNA]</scope>
</reference>
<dbReference type="PROSITE" id="PS50097">
    <property type="entry name" value="BTB"/>
    <property type="match status" value="1"/>
</dbReference>
<dbReference type="KEGG" id="cmk:103182030"/>
<dbReference type="Pfam" id="PF01344">
    <property type="entry name" value="Kelch_1"/>
    <property type="match status" value="3"/>
</dbReference>
<comment type="subcellular location">
    <subcellularLocation>
        <location evidence="2">Cytoplasm</location>
    </subcellularLocation>
    <subcellularLocation>
        <location evidence="1">Nucleus</location>
    </subcellularLocation>
</comment>
<dbReference type="FunFam" id="3.30.710.10:FF:000001">
    <property type="entry name" value="Kelch-like family member 20"/>
    <property type="match status" value="1"/>
</dbReference>
<dbReference type="GeneTree" id="ENSGT00940000165458"/>
<evidence type="ECO:0000313" key="12">
    <source>
        <dbReference type="Proteomes" id="UP000314986"/>
    </source>
</evidence>
<dbReference type="Pfam" id="PF00651">
    <property type="entry name" value="BTB"/>
    <property type="match status" value="1"/>
</dbReference>
<reference evidence="12" key="2">
    <citation type="journal article" date="2007" name="PLoS Biol.">
        <title>Survey sequencing and comparative analysis of the elephant shark (Callorhinchus milii) genome.</title>
        <authorList>
            <person name="Venkatesh B."/>
            <person name="Kirkness E.F."/>
            <person name="Loh Y.H."/>
            <person name="Halpern A.L."/>
            <person name="Lee A.P."/>
            <person name="Johnson J."/>
            <person name="Dandona N."/>
            <person name="Viswanathan L.D."/>
            <person name="Tay A."/>
            <person name="Venter J.C."/>
            <person name="Strausberg R.L."/>
            <person name="Brenner S."/>
        </authorList>
    </citation>
    <scope>NUCLEOTIDE SEQUENCE [LARGE SCALE GENOMIC DNA]</scope>
</reference>
<dbReference type="InParanoid" id="A0A4W3H3L5"/>
<dbReference type="GeneID" id="103182030"/>
<dbReference type="SUPFAM" id="SSF117281">
    <property type="entry name" value="Kelch motif"/>
    <property type="match status" value="1"/>
</dbReference>
<feature type="domain" description="BTB" evidence="10">
    <location>
        <begin position="54"/>
        <end position="125"/>
    </location>
</feature>